<dbReference type="InterPro" id="IPR011989">
    <property type="entry name" value="ARM-like"/>
</dbReference>
<evidence type="ECO:0000259" key="1">
    <source>
        <dbReference type="PROSITE" id="PS51396"/>
    </source>
</evidence>
<sequence length="314" mass="36880">MLDSTMKNQIKEHLQKFVDSEAVARRKRREEQKSFRIYKTIPIWNKCSLNLTFNCDPEKMFRQIFLNIEKDNEQKSEKDKIKKPEKLVKLVTENSLFHVSEFTKEHRKELLDLLKIKISVFPVFDVVRVLMCHDKFVSDFWSDFELKNKVFERMADSKDFLEMAMASKILSNFIAKKRKRPILNDEDIEIAKQVLRLLDNFYAKSTTLEKSKHCGMFRKSVVVVGSNLAIWTGRDNLNGLLDDYKKLMAALLSFAEELTEEKVLKMAVTTIASLFLKIEKMEKTDKNGLNLALRLVQNYPNLKNLEEDLEKLIE</sequence>
<dbReference type="EMBL" id="JBDODL010001359">
    <property type="protein sequence ID" value="MES1921450.1"/>
    <property type="molecule type" value="Genomic_DNA"/>
</dbReference>
<protein>
    <recommendedName>
        <fullName evidence="1">PUL domain-containing protein</fullName>
    </recommendedName>
</protein>
<keyword evidence="3" id="KW-1185">Reference proteome</keyword>
<comment type="caution">
    <text evidence="2">The sequence shown here is derived from an EMBL/GenBank/DDBJ whole genome shotgun (WGS) entry which is preliminary data.</text>
</comment>
<gene>
    <name evidence="2" type="ORF">MHBO_002982</name>
</gene>
<feature type="domain" description="PUL" evidence="1">
    <location>
        <begin position="39"/>
        <end position="312"/>
    </location>
</feature>
<proteinExistence type="predicted"/>
<organism evidence="2 3">
    <name type="scientific">Bonamia ostreae</name>
    <dbReference type="NCBI Taxonomy" id="126728"/>
    <lineage>
        <taxon>Eukaryota</taxon>
        <taxon>Sar</taxon>
        <taxon>Rhizaria</taxon>
        <taxon>Endomyxa</taxon>
        <taxon>Ascetosporea</taxon>
        <taxon>Haplosporida</taxon>
        <taxon>Bonamia</taxon>
    </lineage>
</organism>
<evidence type="ECO:0000313" key="2">
    <source>
        <dbReference type="EMBL" id="MES1921450.1"/>
    </source>
</evidence>
<evidence type="ECO:0000313" key="3">
    <source>
        <dbReference type="Proteomes" id="UP001439008"/>
    </source>
</evidence>
<dbReference type="Pfam" id="PF08324">
    <property type="entry name" value="PUL"/>
    <property type="match status" value="1"/>
</dbReference>
<reference evidence="2 3" key="1">
    <citation type="journal article" date="2024" name="BMC Biol.">
        <title>Comparative genomics of Ascetosporea gives new insight into the evolutionary basis for animal parasitism in Rhizaria.</title>
        <authorList>
            <person name="Hiltunen Thoren M."/>
            <person name="Onut-Brannstrom I."/>
            <person name="Alfjorden A."/>
            <person name="Peckova H."/>
            <person name="Swords F."/>
            <person name="Hooper C."/>
            <person name="Holzer A.S."/>
            <person name="Bass D."/>
            <person name="Burki F."/>
        </authorList>
    </citation>
    <scope>NUCLEOTIDE SEQUENCE [LARGE SCALE GENOMIC DNA]</scope>
    <source>
        <strain evidence="2">20-A016</strain>
    </source>
</reference>
<dbReference type="Gene3D" id="1.25.10.10">
    <property type="entry name" value="Leucine-rich Repeat Variant"/>
    <property type="match status" value="1"/>
</dbReference>
<dbReference type="InterPro" id="IPR013535">
    <property type="entry name" value="PUL_dom"/>
</dbReference>
<dbReference type="PROSITE" id="PS51396">
    <property type="entry name" value="PUL"/>
    <property type="match status" value="1"/>
</dbReference>
<dbReference type="Proteomes" id="UP001439008">
    <property type="component" value="Unassembled WGS sequence"/>
</dbReference>
<name>A0ABV2AP49_9EUKA</name>
<accession>A0ABV2AP49</accession>